<protein>
    <recommendedName>
        <fullName evidence="3">Short-chain dehydrogenase</fullName>
    </recommendedName>
</protein>
<evidence type="ECO:0008006" key="3">
    <source>
        <dbReference type="Google" id="ProtNLM"/>
    </source>
</evidence>
<gene>
    <name evidence="1" type="ORF">TK06_19490</name>
</gene>
<evidence type="ECO:0000313" key="1">
    <source>
        <dbReference type="EMBL" id="AMZ73187.1"/>
    </source>
</evidence>
<reference evidence="1 2" key="2">
    <citation type="journal article" date="2018" name="Nature">
        <title>Mutant phenotypes for thousands of bacterial genes of unknown function.</title>
        <authorList>
            <person name="Price M.N."/>
            <person name="Wetmore K.M."/>
            <person name="Waters R.J."/>
            <person name="Callaghan M."/>
            <person name="Ray J."/>
            <person name="Liu H."/>
            <person name="Kuehl J.V."/>
            <person name="Melnyk R.A."/>
            <person name="Lamson J.S."/>
            <person name="Suh Y."/>
            <person name="Carlson H.K."/>
            <person name="Esquivel Z."/>
            <person name="Sadeeshkumar H."/>
            <person name="Chakraborty R."/>
            <person name="Zane G.M."/>
            <person name="Rubin B.E."/>
            <person name="Wall J.D."/>
            <person name="Visel A."/>
            <person name="Bristow J."/>
            <person name="Blow M.J."/>
            <person name="Arkin A.P."/>
            <person name="Deutschbauer A.M."/>
        </authorList>
    </citation>
    <scope>NUCLEOTIDE SEQUENCE [LARGE SCALE GENOMIC DNA]</scope>
    <source>
        <strain evidence="1 2">FW300-N2E2</strain>
    </source>
</reference>
<reference evidence="2" key="1">
    <citation type="submission" date="2016-04" db="EMBL/GenBank/DDBJ databases">
        <authorList>
            <person name="Ray J."/>
            <person name="Price M."/>
            <person name="Deutschbauer A."/>
        </authorList>
    </citation>
    <scope>NUCLEOTIDE SEQUENCE [LARGE SCALE GENOMIC DNA]</scope>
    <source>
        <strain evidence="2">FW300-N2E2</strain>
    </source>
</reference>
<organism evidence="1 2">
    <name type="scientific">Pseudomonas fluorescens</name>
    <dbReference type="NCBI Taxonomy" id="294"/>
    <lineage>
        <taxon>Bacteria</taxon>
        <taxon>Pseudomonadati</taxon>
        <taxon>Pseudomonadota</taxon>
        <taxon>Gammaproteobacteria</taxon>
        <taxon>Pseudomonadales</taxon>
        <taxon>Pseudomonadaceae</taxon>
        <taxon>Pseudomonas</taxon>
    </lineage>
</organism>
<dbReference type="RefSeq" id="WP_063323414.1">
    <property type="nucleotide sequence ID" value="NZ_CP015225.1"/>
</dbReference>
<dbReference type="Proteomes" id="UP000076083">
    <property type="component" value="Chromosome"/>
</dbReference>
<proteinExistence type="predicted"/>
<dbReference type="EMBL" id="CP015225">
    <property type="protein sequence ID" value="AMZ73187.1"/>
    <property type="molecule type" value="Genomic_DNA"/>
</dbReference>
<accession>A0A161GSX4</accession>
<dbReference type="AlphaFoldDB" id="A0A161GSX4"/>
<name>A0A161GSX4_PSEFL</name>
<sequence>MHTDNPPIDRYQRLNNTPILAIDTEANLHDLCDAAAQRIRASSDLLETLHCLCFKHADVKDIPNIIHALYLLTQDGSELLEVVRQRLR</sequence>
<evidence type="ECO:0000313" key="2">
    <source>
        <dbReference type="Proteomes" id="UP000076083"/>
    </source>
</evidence>